<proteinExistence type="inferred from homology"/>
<dbReference type="GO" id="GO:0003712">
    <property type="term" value="F:transcription coregulator activity"/>
    <property type="evidence" value="ECO:0007669"/>
    <property type="project" value="TreeGrafter"/>
</dbReference>
<dbReference type="InterPro" id="IPR009072">
    <property type="entry name" value="Histone-fold"/>
</dbReference>
<organism evidence="7 8">
    <name type="scientific">Trichoderma simmonsii</name>
    <dbReference type="NCBI Taxonomy" id="1491479"/>
    <lineage>
        <taxon>Eukaryota</taxon>
        <taxon>Fungi</taxon>
        <taxon>Dikarya</taxon>
        <taxon>Ascomycota</taxon>
        <taxon>Pezizomycotina</taxon>
        <taxon>Sordariomycetes</taxon>
        <taxon>Hypocreomycetidae</taxon>
        <taxon>Hypocreales</taxon>
        <taxon>Hypocreaceae</taxon>
        <taxon>Trichoderma</taxon>
    </lineage>
</organism>
<keyword evidence="3" id="KW-0804">Transcription</keyword>
<evidence type="ECO:0000313" key="7">
    <source>
        <dbReference type="EMBL" id="QYS98759.1"/>
    </source>
</evidence>
<dbReference type="Proteomes" id="UP000826661">
    <property type="component" value="Chromosome III"/>
</dbReference>
<feature type="region of interest" description="Disordered" evidence="6">
    <location>
        <begin position="118"/>
        <end position="141"/>
    </location>
</feature>
<dbReference type="SUPFAM" id="SSF47113">
    <property type="entry name" value="Histone-fold"/>
    <property type="match status" value="1"/>
</dbReference>
<keyword evidence="2" id="KW-0805">Transcription regulation</keyword>
<keyword evidence="4" id="KW-0539">Nucleus</keyword>
<dbReference type="Pfam" id="PF02269">
    <property type="entry name" value="TFIID-18kDa"/>
    <property type="match status" value="1"/>
</dbReference>
<evidence type="ECO:0000256" key="5">
    <source>
        <dbReference type="ARBA" id="ARBA00061274"/>
    </source>
</evidence>
<gene>
    <name evidence="7" type="ORF">H0G86_005923</name>
</gene>
<evidence type="ECO:0000256" key="2">
    <source>
        <dbReference type="ARBA" id="ARBA00023015"/>
    </source>
</evidence>
<dbReference type="CDD" id="cd22926">
    <property type="entry name" value="HFD_SPT3"/>
    <property type="match status" value="1"/>
</dbReference>
<dbReference type="InterPro" id="IPR003195">
    <property type="entry name" value="TFIID_TAF13"/>
</dbReference>
<reference evidence="7 8" key="1">
    <citation type="journal article" date="2021" name="BMC Genomics">
        <title>Telomere-to-telomere genome assembly of asparaginase-producing Trichoderma simmonsii.</title>
        <authorList>
            <person name="Chung D."/>
            <person name="Kwon Y.M."/>
            <person name="Yang Y."/>
        </authorList>
    </citation>
    <scope>NUCLEOTIDE SEQUENCE [LARGE SCALE GENOMIC DNA]</scope>
    <source>
        <strain evidence="7 8">GH-Sj1</strain>
    </source>
</reference>
<dbReference type="GO" id="GO:0000124">
    <property type="term" value="C:SAGA complex"/>
    <property type="evidence" value="ECO:0007669"/>
    <property type="project" value="TreeGrafter"/>
</dbReference>
<evidence type="ECO:0000256" key="1">
    <source>
        <dbReference type="ARBA" id="ARBA00004123"/>
    </source>
</evidence>
<evidence type="ECO:0000313" key="8">
    <source>
        <dbReference type="Proteomes" id="UP000826661"/>
    </source>
</evidence>
<keyword evidence="8" id="KW-1185">Reference proteome</keyword>
<feature type="compositionally biased region" description="Polar residues" evidence="6">
    <location>
        <begin position="132"/>
        <end position="141"/>
    </location>
</feature>
<comment type="similarity">
    <text evidence="5">Belongs to the SPT3 family.</text>
</comment>
<sequence length="330" mass="37728">MSSREPKFRQEIQQVSSHKLDYENISILNNLEMMYVSGETLDPSTETILLIETLVQQQVFHMLKSSQELAWRRGARFFSNDDLIFQVRNDSARVERIRNFLAWKAVRRTTKDADGKEATDDFVFGEDDAGAGSSQDAPSSTAQIMPVSLPWDVESFYEVQVPVIEHHGELIGAASLEKLRKNDERTQDMTASEYAIWSQYRHASFTWRKAKRFREWAGLGIIAEHKPNDDVLDILGFITSEMVQSLTTEALKIQCGEIESREYSMDNSYEKQDTGGLFSPPPRTRNPLQTRHIRQAFQNLQSRRLRKTPFKRGGGVAYVLVGISPGIPFM</sequence>
<dbReference type="AlphaFoldDB" id="A0A8G0PGU9"/>
<dbReference type="GO" id="GO:0046982">
    <property type="term" value="F:protein heterodimerization activity"/>
    <property type="evidence" value="ECO:0007669"/>
    <property type="project" value="InterPro"/>
</dbReference>
<evidence type="ECO:0008006" key="9">
    <source>
        <dbReference type="Google" id="ProtNLM"/>
    </source>
</evidence>
<accession>A0A8G0PGU9</accession>
<evidence type="ECO:0000256" key="4">
    <source>
        <dbReference type="ARBA" id="ARBA00023242"/>
    </source>
</evidence>
<name>A0A8G0PGU9_9HYPO</name>
<dbReference type="GO" id="GO:0005634">
    <property type="term" value="C:nucleus"/>
    <property type="evidence" value="ECO:0007669"/>
    <property type="project" value="UniProtKB-SubCell"/>
</dbReference>
<dbReference type="EMBL" id="CP075866">
    <property type="protein sequence ID" value="QYS98759.1"/>
    <property type="molecule type" value="Genomic_DNA"/>
</dbReference>
<evidence type="ECO:0000256" key="6">
    <source>
        <dbReference type="SAM" id="MobiDB-lite"/>
    </source>
</evidence>
<dbReference type="PANTHER" id="PTHR11380:SF16">
    <property type="entry name" value="TRANSCRIPTION INITIATION PROTEIN SPT3 HOMOLOG"/>
    <property type="match status" value="1"/>
</dbReference>
<dbReference type="GO" id="GO:0006366">
    <property type="term" value="P:transcription by RNA polymerase II"/>
    <property type="evidence" value="ECO:0007669"/>
    <property type="project" value="InterPro"/>
</dbReference>
<comment type="subcellular location">
    <subcellularLocation>
        <location evidence="1">Nucleus</location>
    </subcellularLocation>
</comment>
<protein>
    <recommendedName>
        <fullName evidence="9">Spt3</fullName>
    </recommendedName>
</protein>
<evidence type="ECO:0000256" key="3">
    <source>
        <dbReference type="ARBA" id="ARBA00023163"/>
    </source>
</evidence>
<dbReference type="PANTHER" id="PTHR11380">
    <property type="entry name" value="TRANSCRIPTION INITIATION FACTOR TFIID/SUPT3-RELATED"/>
    <property type="match status" value="1"/>
</dbReference>